<evidence type="ECO:0000256" key="1">
    <source>
        <dbReference type="ARBA" id="ARBA00004127"/>
    </source>
</evidence>
<dbReference type="Pfam" id="PF02656">
    <property type="entry name" value="DUF202"/>
    <property type="match status" value="1"/>
</dbReference>
<evidence type="ECO:0000256" key="2">
    <source>
        <dbReference type="ARBA" id="ARBA00022692"/>
    </source>
</evidence>
<feature type="transmembrane region" description="Helical" evidence="5">
    <location>
        <begin position="76"/>
        <end position="97"/>
    </location>
</feature>
<sequence length="99" mass="10062">MTAPTLAMERTALAWRRTALGAAACALLFAHEAMIDGQPTWTIPLAAAGVALLLAVVGWARGRALEHGHAGSARRSIAATTLAVAAASLIAVVTVLLHG</sequence>
<evidence type="ECO:0000256" key="5">
    <source>
        <dbReference type="SAM" id="Phobius"/>
    </source>
</evidence>
<dbReference type="InterPro" id="IPR003807">
    <property type="entry name" value="DUF202"/>
</dbReference>
<feature type="domain" description="DUF202" evidence="6">
    <location>
        <begin position="4"/>
        <end position="65"/>
    </location>
</feature>
<evidence type="ECO:0000256" key="4">
    <source>
        <dbReference type="ARBA" id="ARBA00023136"/>
    </source>
</evidence>
<keyword evidence="2 5" id="KW-0812">Transmembrane</keyword>
<keyword evidence="8" id="KW-1185">Reference proteome</keyword>
<dbReference type="AlphaFoldDB" id="A0A2N3VG00"/>
<gene>
    <name evidence="7" type="ORF">ATK86_4988</name>
</gene>
<keyword evidence="4 5" id="KW-0472">Membrane</keyword>
<evidence type="ECO:0000256" key="3">
    <source>
        <dbReference type="ARBA" id="ARBA00022989"/>
    </source>
</evidence>
<reference evidence="7 8" key="1">
    <citation type="submission" date="2017-12" db="EMBL/GenBank/DDBJ databases">
        <title>Sequencing the genomes of 1000 Actinobacteria strains.</title>
        <authorList>
            <person name="Klenk H.-P."/>
        </authorList>
    </citation>
    <scope>NUCLEOTIDE SEQUENCE [LARGE SCALE GENOMIC DNA]</scope>
    <source>
        <strain evidence="7 8">DSM 44489</strain>
    </source>
</reference>
<evidence type="ECO:0000259" key="6">
    <source>
        <dbReference type="Pfam" id="PF02656"/>
    </source>
</evidence>
<dbReference type="Proteomes" id="UP000233766">
    <property type="component" value="Unassembled WGS sequence"/>
</dbReference>
<comment type="subcellular location">
    <subcellularLocation>
        <location evidence="1">Endomembrane system</location>
        <topology evidence="1">Multi-pass membrane protein</topology>
    </subcellularLocation>
</comment>
<keyword evidence="3 5" id="KW-1133">Transmembrane helix</keyword>
<protein>
    <submittedName>
        <fullName evidence="7">Uncharacterized protein DUF202</fullName>
    </submittedName>
</protein>
<name>A0A2N3VG00_9NOCA</name>
<evidence type="ECO:0000313" key="7">
    <source>
        <dbReference type="EMBL" id="PKV80559.1"/>
    </source>
</evidence>
<dbReference type="GO" id="GO:0012505">
    <property type="term" value="C:endomembrane system"/>
    <property type="evidence" value="ECO:0007669"/>
    <property type="project" value="UniProtKB-SubCell"/>
</dbReference>
<comment type="caution">
    <text evidence="7">The sequence shown here is derived from an EMBL/GenBank/DDBJ whole genome shotgun (WGS) entry which is preliminary data.</text>
</comment>
<accession>A0A2N3VG00</accession>
<evidence type="ECO:0000313" key="8">
    <source>
        <dbReference type="Proteomes" id="UP000233766"/>
    </source>
</evidence>
<dbReference type="EMBL" id="PJMW01000002">
    <property type="protein sequence ID" value="PKV80559.1"/>
    <property type="molecule type" value="Genomic_DNA"/>
</dbReference>
<organism evidence="7 8">
    <name type="scientific">Nocardia fluminea</name>
    <dbReference type="NCBI Taxonomy" id="134984"/>
    <lineage>
        <taxon>Bacteria</taxon>
        <taxon>Bacillati</taxon>
        <taxon>Actinomycetota</taxon>
        <taxon>Actinomycetes</taxon>
        <taxon>Mycobacteriales</taxon>
        <taxon>Nocardiaceae</taxon>
        <taxon>Nocardia</taxon>
    </lineage>
</organism>
<proteinExistence type="predicted"/>
<dbReference type="RefSeq" id="WP_101466469.1">
    <property type="nucleotide sequence ID" value="NZ_PJMW01000002.1"/>
</dbReference>
<feature type="transmembrane region" description="Helical" evidence="5">
    <location>
        <begin position="45"/>
        <end position="64"/>
    </location>
</feature>